<keyword evidence="2" id="KW-0548">Nucleotidyltransferase</keyword>
<dbReference type="Proteomes" id="UP001151760">
    <property type="component" value="Unassembled WGS sequence"/>
</dbReference>
<name>A0ABQ4ZGQ9_9ASTR</name>
<dbReference type="InterPro" id="IPR005162">
    <property type="entry name" value="Retrotrans_gag_dom"/>
</dbReference>
<organism evidence="2 3">
    <name type="scientific">Tanacetum coccineum</name>
    <dbReference type="NCBI Taxonomy" id="301880"/>
    <lineage>
        <taxon>Eukaryota</taxon>
        <taxon>Viridiplantae</taxon>
        <taxon>Streptophyta</taxon>
        <taxon>Embryophyta</taxon>
        <taxon>Tracheophyta</taxon>
        <taxon>Spermatophyta</taxon>
        <taxon>Magnoliopsida</taxon>
        <taxon>eudicotyledons</taxon>
        <taxon>Gunneridae</taxon>
        <taxon>Pentapetalae</taxon>
        <taxon>asterids</taxon>
        <taxon>campanulids</taxon>
        <taxon>Asterales</taxon>
        <taxon>Asteraceae</taxon>
        <taxon>Asteroideae</taxon>
        <taxon>Anthemideae</taxon>
        <taxon>Anthemidinae</taxon>
        <taxon>Tanacetum</taxon>
    </lineage>
</organism>
<feature type="non-terminal residue" evidence="2">
    <location>
        <position position="1"/>
    </location>
</feature>
<keyword evidence="3" id="KW-1185">Reference proteome</keyword>
<accession>A0ABQ4ZGQ9</accession>
<reference evidence="2" key="2">
    <citation type="submission" date="2022-01" db="EMBL/GenBank/DDBJ databases">
        <authorList>
            <person name="Yamashiro T."/>
            <person name="Shiraishi A."/>
            <person name="Satake H."/>
            <person name="Nakayama K."/>
        </authorList>
    </citation>
    <scope>NUCLEOTIDE SEQUENCE</scope>
</reference>
<comment type="caution">
    <text evidence="2">The sequence shown here is derived from an EMBL/GenBank/DDBJ whole genome shotgun (WGS) entry which is preliminary data.</text>
</comment>
<feature type="domain" description="Retrotransposon gag" evidence="1">
    <location>
        <begin position="34"/>
        <end position="104"/>
    </location>
</feature>
<dbReference type="EMBL" id="BQNB010011248">
    <property type="protein sequence ID" value="GJS88083.1"/>
    <property type="molecule type" value="Genomic_DNA"/>
</dbReference>
<evidence type="ECO:0000259" key="1">
    <source>
        <dbReference type="Pfam" id="PF03732"/>
    </source>
</evidence>
<gene>
    <name evidence="2" type="ORF">Tco_0770719</name>
</gene>
<evidence type="ECO:0000313" key="3">
    <source>
        <dbReference type="Proteomes" id="UP001151760"/>
    </source>
</evidence>
<protein>
    <submittedName>
        <fullName evidence="2">Reverse transcriptase domain-containing protein</fullName>
    </submittedName>
</protein>
<reference evidence="2" key="1">
    <citation type="journal article" date="2022" name="Int. J. Mol. Sci.">
        <title>Draft Genome of Tanacetum Coccineum: Genomic Comparison of Closely Related Tanacetum-Family Plants.</title>
        <authorList>
            <person name="Yamashiro T."/>
            <person name="Shiraishi A."/>
            <person name="Nakayama K."/>
            <person name="Satake H."/>
        </authorList>
    </citation>
    <scope>NUCLEOTIDE SEQUENCE</scope>
</reference>
<dbReference type="GO" id="GO:0003964">
    <property type="term" value="F:RNA-directed DNA polymerase activity"/>
    <property type="evidence" value="ECO:0007669"/>
    <property type="project" value="UniProtKB-KW"/>
</dbReference>
<dbReference type="Pfam" id="PF03732">
    <property type="entry name" value="Retrotrans_gag"/>
    <property type="match status" value="1"/>
</dbReference>
<proteinExistence type="predicted"/>
<evidence type="ECO:0000313" key="2">
    <source>
        <dbReference type="EMBL" id="GJS88083.1"/>
    </source>
</evidence>
<sequence length="147" mass="16882">NATRVRLVKQEQHKGAFGCAEMPQGTIGAKAAYALTWTELMKLMIEVYSPRNEIQKMESELWNLTVKGNDLAAYTQRFQELILLCPKMVPEEEDRVERYIWGLLDNIQGNVTSFAPTRLQDVVRMANSLMDQKVHTNAARQVDNKRK</sequence>
<keyword evidence="2" id="KW-0808">Transferase</keyword>
<keyword evidence="2" id="KW-0695">RNA-directed DNA polymerase</keyword>